<feature type="compositionally biased region" description="Basic and acidic residues" evidence="1">
    <location>
        <begin position="138"/>
        <end position="160"/>
    </location>
</feature>
<evidence type="ECO:0000313" key="2">
    <source>
        <dbReference type="EMBL" id="RAU81973.1"/>
    </source>
</evidence>
<evidence type="ECO:0000313" key="3">
    <source>
        <dbReference type="Proteomes" id="UP000251692"/>
    </source>
</evidence>
<keyword evidence="3" id="KW-1185">Reference proteome</keyword>
<accession>A0A364RCG9</accession>
<comment type="caution">
    <text evidence="2">The sequence shown here is derived from an EMBL/GenBank/DDBJ whole genome shotgun (WGS) entry which is preliminary data.</text>
</comment>
<protein>
    <submittedName>
        <fullName evidence="2">Uncharacterized protein</fullName>
    </submittedName>
</protein>
<gene>
    <name evidence="2" type="ORF">DP923_14940</name>
</gene>
<organism evidence="2 3">
    <name type="scientific">Pontibacter arcticus</name>
    <dbReference type="NCBI Taxonomy" id="2080288"/>
    <lineage>
        <taxon>Bacteria</taxon>
        <taxon>Pseudomonadati</taxon>
        <taxon>Bacteroidota</taxon>
        <taxon>Cytophagia</taxon>
        <taxon>Cytophagales</taxon>
        <taxon>Hymenobacteraceae</taxon>
        <taxon>Pontibacter</taxon>
    </lineage>
</organism>
<reference evidence="2 3" key="1">
    <citation type="submission" date="2018-06" db="EMBL/GenBank/DDBJ databases">
        <authorList>
            <person name="Liu Z.-W."/>
        </authorList>
    </citation>
    <scope>NUCLEOTIDE SEQUENCE [LARGE SCALE GENOMIC DNA]</scope>
    <source>
        <strain evidence="2 3">2b14</strain>
    </source>
</reference>
<dbReference type="AlphaFoldDB" id="A0A364RCG9"/>
<reference evidence="2 3" key="2">
    <citation type="submission" date="2018-07" db="EMBL/GenBank/DDBJ databases">
        <title>Pontibacter sp. 2b14 genomic sequence and assembly.</title>
        <authorList>
            <person name="Du Z.-J."/>
        </authorList>
    </citation>
    <scope>NUCLEOTIDE SEQUENCE [LARGE SCALE GENOMIC DNA]</scope>
    <source>
        <strain evidence="2 3">2b14</strain>
    </source>
</reference>
<feature type="region of interest" description="Disordered" evidence="1">
    <location>
        <begin position="138"/>
        <end position="183"/>
    </location>
</feature>
<name>A0A364RCG9_9BACT</name>
<dbReference type="OrthoDB" id="1426055at2"/>
<proteinExistence type="predicted"/>
<dbReference type="EMBL" id="QMDV01000004">
    <property type="protein sequence ID" value="RAU81973.1"/>
    <property type="molecule type" value="Genomic_DNA"/>
</dbReference>
<feature type="compositionally biased region" description="Polar residues" evidence="1">
    <location>
        <begin position="162"/>
        <end position="178"/>
    </location>
</feature>
<dbReference type="RefSeq" id="WP_112306651.1">
    <property type="nucleotide sequence ID" value="NZ_QMDV01000004.1"/>
</dbReference>
<sequence length="319" mass="37172">MNEQKPKEFNPLAFNILRLQNYTDFFDLPEIVLFEWFMVKANSFKRLNEFYYSIRRIAEETRIRKAHLSTIIKKFEGLGIIQVEKKGMPKCSYFSINKEKVIALIPEIYQFTENGKLLPENGKLLSYFGKLLPENSKHKGTYKEHIKEPKKETSENEKNMVVDNSTTDHSLSFSNGNNPEDPKKQKALEAAVRKAQREAEQQAKAKALEIGRLKNLLNSTYAQRVTMHNADKKKGERVKSITKLSFLQRNEDALYELSQQYGFEEIENSFIAYADDFLAGNLEVSKLISYFLSKKPQTKDFDTFHTYLNKYTADYSYTK</sequence>
<dbReference type="Proteomes" id="UP000251692">
    <property type="component" value="Unassembled WGS sequence"/>
</dbReference>
<evidence type="ECO:0000256" key="1">
    <source>
        <dbReference type="SAM" id="MobiDB-lite"/>
    </source>
</evidence>